<reference evidence="2 3" key="1">
    <citation type="journal article" date="2016" name="Sci. Rep.">
        <title>The Dendrobium catenatum Lindl. genome sequence provides insights into polysaccharide synthase, floral development and adaptive evolution.</title>
        <authorList>
            <person name="Zhang G.Q."/>
            <person name="Xu Q."/>
            <person name="Bian C."/>
            <person name="Tsai W.C."/>
            <person name="Yeh C.M."/>
            <person name="Liu K.W."/>
            <person name="Yoshida K."/>
            <person name="Zhang L.S."/>
            <person name="Chang S.B."/>
            <person name="Chen F."/>
            <person name="Shi Y."/>
            <person name="Su Y.Y."/>
            <person name="Zhang Y.Q."/>
            <person name="Chen L.J."/>
            <person name="Yin Y."/>
            <person name="Lin M."/>
            <person name="Huang H."/>
            <person name="Deng H."/>
            <person name="Wang Z.W."/>
            <person name="Zhu S.L."/>
            <person name="Zhao X."/>
            <person name="Deng C."/>
            <person name="Niu S.C."/>
            <person name="Huang J."/>
            <person name="Wang M."/>
            <person name="Liu G.H."/>
            <person name="Yang H.J."/>
            <person name="Xiao X.J."/>
            <person name="Hsiao Y.Y."/>
            <person name="Wu W.L."/>
            <person name="Chen Y.Y."/>
            <person name="Mitsuda N."/>
            <person name="Ohme-Takagi M."/>
            <person name="Luo Y.B."/>
            <person name="Van de Peer Y."/>
            <person name="Liu Z.J."/>
        </authorList>
    </citation>
    <scope>NUCLEOTIDE SEQUENCE [LARGE SCALE GENOMIC DNA]</scope>
    <source>
        <tissue evidence="2">The whole plant</tissue>
    </source>
</reference>
<feature type="compositionally biased region" description="Low complexity" evidence="1">
    <location>
        <begin position="209"/>
        <end position="233"/>
    </location>
</feature>
<feature type="compositionally biased region" description="Basic residues" evidence="1">
    <location>
        <begin position="131"/>
        <end position="142"/>
    </location>
</feature>
<dbReference type="AlphaFoldDB" id="A0A2I0XFC8"/>
<reference evidence="2 3" key="2">
    <citation type="journal article" date="2017" name="Nature">
        <title>The Apostasia genome and the evolution of orchids.</title>
        <authorList>
            <person name="Zhang G.Q."/>
            <person name="Liu K.W."/>
            <person name="Li Z."/>
            <person name="Lohaus R."/>
            <person name="Hsiao Y.Y."/>
            <person name="Niu S.C."/>
            <person name="Wang J.Y."/>
            <person name="Lin Y.C."/>
            <person name="Xu Q."/>
            <person name="Chen L.J."/>
            <person name="Yoshida K."/>
            <person name="Fujiwara S."/>
            <person name="Wang Z.W."/>
            <person name="Zhang Y.Q."/>
            <person name="Mitsuda N."/>
            <person name="Wang M."/>
            <person name="Liu G.H."/>
            <person name="Pecoraro L."/>
            <person name="Huang H.X."/>
            <person name="Xiao X.J."/>
            <person name="Lin M."/>
            <person name="Wu X.Y."/>
            <person name="Wu W.L."/>
            <person name="Chen Y.Y."/>
            <person name="Chang S.B."/>
            <person name="Sakamoto S."/>
            <person name="Ohme-Takagi M."/>
            <person name="Yagi M."/>
            <person name="Zeng S.J."/>
            <person name="Shen C.Y."/>
            <person name="Yeh C.M."/>
            <person name="Luo Y.B."/>
            <person name="Tsai W.C."/>
            <person name="Van de Peer Y."/>
            <person name="Liu Z.J."/>
        </authorList>
    </citation>
    <scope>NUCLEOTIDE SEQUENCE [LARGE SCALE GENOMIC DNA]</scope>
    <source>
        <tissue evidence="2">The whole plant</tissue>
    </source>
</reference>
<dbReference type="Proteomes" id="UP000233837">
    <property type="component" value="Unassembled WGS sequence"/>
</dbReference>
<feature type="region of interest" description="Disordered" evidence="1">
    <location>
        <begin position="193"/>
        <end position="274"/>
    </location>
</feature>
<feature type="compositionally biased region" description="Basic and acidic residues" evidence="1">
    <location>
        <begin position="157"/>
        <end position="170"/>
    </location>
</feature>
<proteinExistence type="predicted"/>
<protein>
    <submittedName>
        <fullName evidence="2">Uncharacterized protein</fullName>
    </submittedName>
</protein>
<feature type="compositionally biased region" description="Basic and acidic residues" evidence="1">
    <location>
        <begin position="114"/>
        <end position="124"/>
    </location>
</feature>
<organism evidence="2 3">
    <name type="scientific">Dendrobium catenatum</name>
    <dbReference type="NCBI Taxonomy" id="906689"/>
    <lineage>
        <taxon>Eukaryota</taxon>
        <taxon>Viridiplantae</taxon>
        <taxon>Streptophyta</taxon>
        <taxon>Embryophyta</taxon>
        <taxon>Tracheophyta</taxon>
        <taxon>Spermatophyta</taxon>
        <taxon>Magnoliopsida</taxon>
        <taxon>Liliopsida</taxon>
        <taxon>Asparagales</taxon>
        <taxon>Orchidaceae</taxon>
        <taxon>Epidendroideae</taxon>
        <taxon>Malaxideae</taxon>
        <taxon>Dendrobiinae</taxon>
        <taxon>Dendrobium</taxon>
    </lineage>
</organism>
<evidence type="ECO:0000256" key="1">
    <source>
        <dbReference type="SAM" id="MobiDB-lite"/>
    </source>
</evidence>
<name>A0A2I0XFC8_9ASPA</name>
<sequence>MEGTFSSFPANYVTLKDLQERWIKRKQDEENEEKLRRLRAEEETKKAHKEAEAKNHQAKSENRTRSARKSYSSPTAPASHSQGQKKRAGGEWEQRNLANEGKAKKANEFNANEGKAEKAIDAKSETSTAIKGRRRSKKRQSARSRIPASESDSMEEIAGKRKEKERRGFQIAREDRAEAIHRTVADLWISHSQGQKNGAGGGWKQRNLANEGKANGFNANEGKANKANEFNANQGKAEKAIDAKSEISPAIKGRRRSKKRQSARSRIPANESDSMVEIAGKRKEEKRKGFQIAREYRTEEIRRKVADLSISSGGNRRGGRISRGGDDRRWRGGGTVRASAPAAGMVWSSLLTPKLRPSEAGVLICHQQTSDFYPTSNLCSPPSFYPTPDFYGLSDFAGRLCEDAFLSIVGLLLDAILLIFVVRLQSFRPPSLADYGPPDLRRPSTTVFPTSVAR</sequence>
<dbReference type="EMBL" id="KZ501937">
    <property type="protein sequence ID" value="PKU86604.1"/>
    <property type="molecule type" value="Genomic_DNA"/>
</dbReference>
<feature type="region of interest" description="Disordered" evidence="1">
    <location>
        <begin position="23"/>
        <end position="170"/>
    </location>
</feature>
<feature type="compositionally biased region" description="Polar residues" evidence="1">
    <location>
        <begin position="69"/>
        <end position="82"/>
    </location>
</feature>
<accession>A0A2I0XFC8</accession>
<feature type="compositionally biased region" description="Basic and acidic residues" evidence="1">
    <location>
        <begin position="23"/>
        <end position="64"/>
    </location>
</feature>
<evidence type="ECO:0000313" key="3">
    <source>
        <dbReference type="Proteomes" id="UP000233837"/>
    </source>
</evidence>
<feature type="compositionally biased region" description="Basic residues" evidence="1">
    <location>
        <begin position="252"/>
        <end position="263"/>
    </location>
</feature>
<feature type="compositionally biased region" description="Basic and acidic residues" evidence="1">
    <location>
        <begin position="236"/>
        <end position="245"/>
    </location>
</feature>
<evidence type="ECO:0000313" key="2">
    <source>
        <dbReference type="EMBL" id="PKU86604.1"/>
    </source>
</evidence>
<keyword evidence="3" id="KW-1185">Reference proteome</keyword>
<feature type="region of interest" description="Disordered" evidence="1">
    <location>
        <begin position="310"/>
        <end position="336"/>
    </location>
</feature>
<gene>
    <name evidence="2" type="ORF">MA16_Dca023810</name>
</gene>